<dbReference type="EMBL" id="MJBS01000278">
    <property type="protein sequence ID" value="OHE90334.1"/>
    <property type="molecule type" value="Genomic_DNA"/>
</dbReference>
<accession>A0A1G4AMD5</accession>
<sequence>MYTATRNSRLHVPVLVLSSSQPDSHPRPVRKWACWAGCSGYPTQTSLATLRGLAPMTLTLDPRQVLDPHVPALN</sequence>
<comment type="caution">
    <text evidence="1">The sequence shown here is derived from an EMBL/GenBank/DDBJ whole genome shotgun (WGS) entry which is preliminary data.</text>
</comment>
<dbReference type="Proteomes" id="UP000176998">
    <property type="component" value="Unassembled WGS sequence"/>
</dbReference>
<name>A0A1G4AMD5_9PEZI</name>
<gene>
    <name evidence="1" type="ORF">CORC01_14371</name>
</gene>
<evidence type="ECO:0000313" key="1">
    <source>
        <dbReference type="EMBL" id="OHE90334.1"/>
    </source>
</evidence>
<organism evidence="1 2">
    <name type="scientific">Colletotrichum orchidophilum</name>
    <dbReference type="NCBI Taxonomy" id="1209926"/>
    <lineage>
        <taxon>Eukaryota</taxon>
        <taxon>Fungi</taxon>
        <taxon>Dikarya</taxon>
        <taxon>Ascomycota</taxon>
        <taxon>Pezizomycotina</taxon>
        <taxon>Sordariomycetes</taxon>
        <taxon>Hypocreomycetidae</taxon>
        <taxon>Glomerellales</taxon>
        <taxon>Glomerellaceae</taxon>
        <taxon>Colletotrichum</taxon>
    </lineage>
</organism>
<evidence type="ECO:0000313" key="2">
    <source>
        <dbReference type="Proteomes" id="UP000176998"/>
    </source>
</evidence>
<proteinExistence type="predicted"/>
<dbReference type="RefSeq" id="XP_022467511.1">
    <property type="nucleotide sequence ID" value="XM_022625982.1"/>
</dbReference>
<protein>
    <submittedName>
        <fullName evidence="1">Uncharacterized protein</fullName>
    </submittedName>
</protein>
<dbReference type="AlphaFoldDB" id="A0A1G4AMD5"/>
<reference evidence="1 2" key="1">
    <citation type="submission" date="2016-09" db="EMBL/GenBank/DDBJ databases">
        <authorList>
            <person name="Capua I."/>
            <person name="De Benedictis P."/>
            <person name="Joannis T."/>
            <person name="Lombin L.H."/>
            <person name="Cattoli G."/>
        </authorList>
    </citation>
    <scope>NUCLEOTIDE SEQUENCE [LARGE SCALE GENOMIC DNA]</scope>
    <source>
        <strain evidence="1 2">IMI 309357</strain>
    </source>
</reference>
<keyword evidence="2" id="KW-1185">Reference proteome</keyword>
<dbReference type="GeneID" id="34567492"/>